<evidence type="ECO:0000259" key="1">
    <source>
        <dbReference type="Pfam" id="PF00724"/>
    </source>
</evidence>
<gene>
    <name evidence="2" type="ORF">A4D02_14190</name>
</gene>
<comment type="caution">
    <text evidence="2">The sequence shown here is derived from an EMBL/GenBank/DDBJ whole genome shotgun (WGS) entry which is preliminary data.</text>
</comment>
<dbReference type="InterPro" id="IPR001155">
    <property type="entry name" value="OxRdtase_FMN_N"/>
</dbReference>
<organism evidence="2 3">
    <name type="scientific">Niastella koreensis</name>
    <dbReference type="NCBI Taxonomy" id="354356"/>
    <lineage>
        <taxon>Bacteria</taxon>
        <taxon>Pseudomonadati</taxon>
        <taxon>Bacteroidota</taxon>
        <taxon>Chitinophagia</taxon>
        <taxon>Chitinophagales</taxon>
        <taxon>Chitinophagaceae</taxon>
        <taxon>Niastella</taxon>
    </lineage>
</organism>
<protein>
    <submittedName>
        <fullName evidence="2">Alkene reductase</fullName>
    </submittedName>
</protein>
<dbReference type="PANTHER" id="PTHR22893">
    <property type="entry name" value="NADH OXIDOREDUCTASE-RELATED"/>
    <property type="match status" value="1"/>
</dbReference>
<dbReference type="Proteomes" id="UP000192277">
    <property type="component" value="Unassembled WGS sequence"/>
</dbReference>
<dbReference type="Gene3D" id="3.20.20.70">
    <property type="entry name" value="Aldolase class I"/>
    <property type="match status" value="1"/>
</dbReference>
<dbReference type="InterPro" id="IPR013785">
    <property type="entry name" value="Aldolase_TIM"/>
</dbReference>
<proteinExistence type="predicted"/>
<sequence>METSNKRSKGLSDAKLFSPVKIGAIELAHRVVMAPLTRMRTDDGGIPNDLMAQYYSQRATTGGFIIAESTLVSTNGQAYRGAPGIYNKAQTEGWKKISNAIHAQGAKTFLQLWHGGRMAHSDLLPDGGQPIGPSVVAHDALAFTTEWVPATPNKAATIEEIQAIVRDFRVAAENAKAAGFDGIELHGANGYLIDQFLQDGSNKRTDEYGESIPNRVRLLMEVVTQMVAVFGGDRVGVRLGPSGTWGGMSDSDPVALFTYTVEQLNKFGLAYLHLIEPRIFGSFDREDLVVPIAAAQLRKVFKGPIIAAGGFQGQEAADIIEKGDADLVAFGRHFIANPDLVNRLRNEFPLNPYDRPSFFGGDARGYIDYPYYDEKASTLLTESIAG</sequence>
<dbReference type="PANTHER" id="PTHR22893:SF91">
    <property type="entry name" value="NADPH DEHYDROGENASE 2-RELATED"/>
    <property type="match status" value="1"/>
</dbReference>
<keyword evidence="3" id="KW-1185">Reference proteome</keyword>
<accession>A0ABX3NPK3</accession>
<dbReference type="CDD" id="cd02933">
    <property type="entry name" value="OYE_like_FMN"/>
    <property type="match status" value="1"/>
</dbReference>
<name>A0ABX3NPK3_9BACT</name>
<reference evidence="2 3" key="1">
    <citation type="submission" date="2016-04" db="EMBL/GenBank/DDBJ databases">
        <authorList>
            <person name="Chen L."/>
            <person name="Zhuang W."/>
            <person name="Wang G."/>
        </authorList>
    </citation>
    <scope>NUCLEOTIDE SEQUENCE [LARGE SCALE GENOMIC DNA]</scope>
    <source>
        <strain evidence="3">GR20</strain>
    </source>
</reference>
<evidence type="ECO:0000313" key="3">
    <source>
        <dbReference type="Proteomes" id="UP000192277"/>
    </source>
</evidence>
<dbReference type="SUPFAM" id="SSF51395">
    <property type="entry name" value="FMN-linked oxidoreductases"/>
    <property type="match status" value="1"/>
</dbReference>
<evidence type="ECO:0000313" key="2">
    <source>
        <dbReference type="EMBL" id="OQP41825.1"/>
    </source>
</evidence>
<dbReference type="InterPro" id="IPR045247">
    <property type="entry name" value="Oye-like"/>
</dbReference>
<dbReference type="EMBL" id="LWBO01000055">
    <property type="protein sequence ID" value="OQP41825.1"/>
    <property type="molecule type" value="Genomic_DNA"/>
</dbReference>
<feature type="domain" description="NADH:flavin oxidoreductase/NADH oxidase N-terminal" evidence="1">
    <location>
        <begin position="15"/>
        <end position="351"/>
    </location>
</feature>
<dbReference type="RefSeq" id="WP_014221019.1">
    <property type="nucleotide sequence ID" value="NZ_LWBO01000055.1"/>
</dbReference>
<dbReference type="Pfam" id="PF00724">
    <property type="entry name" value="Oxidored_FMN"/>
    <property type="match status" value="1"/>
</dbReference>